<dbReference type="eggNOG" id="COG3396">
    <property type="taxonomic scope" value="Bacteria"/>
</dbReference>
<keyword evidence="1" id="KW-1133">Transmembrane helix</keyword>
<protein>
    <submittedName>
        <fullName evidence="2">Aminobenzoate oxygenase</fullName>
    </submittedName>
</protein>
<keyword evidence="1" id="KW-0812">Transmembrane</keyword>
<dbReference type="Gene3D" id="1.10.620.20">
    <property type="entry name" value="Ribonucleotide Reductase, subunit A"/>
    <property type="match status" value="1"/>
</dbReference>
<dbReference type="Proteomes" id="UP000192411">
    <property type="component" value="Unassembled WGS sequence"/>
</dbReference>
<dbReference type="RefSeq" id="WP_083126568.1">
    <property type="nucleotide sequence ID" value="NZ_MVIM01000008.1"/>
</dbReference>
<gene>
    <name evidence="2" type="ORF">BST47_16215</name>
</gene>
<dbReference type="GO" id="GO:0016491">
    <property type="term" value="F:oxidoreductase activity"/>
    <property type="evidence" value="ECO:0007669"/>
    <property type="project" value="InterPro"/>
</dbReference>
<keyword evidence="1" id="KW-0472">Membrane</keyword>
<evidence type="ECO:0000256" key="1">
    <source>
        <dbReference type="SAM" id="Phobius"/>
    </source>
</evidence>
<dbReference type="Pfam" id="PF11583">
    <property type="entry name" value="AurF"/>
    <property type="match status" value="1"/>
</dbReference>
<organism evidence="2 3">
    <name type="scientific">Mycolicibacterium tusciae</name>
    <dbReference type="NCBI Taxonomy" id="75922"/>
    <lineage>
        <taxon>Bacteria</taxon>
        <taxon>Bacillati</taxon>
        <taxon>Actinomycetota</taxon>
        <taxon>Actinomycetes</taxon>
        <taxon>Mycobacteriales</taxon>
        <taxon>Mycobacteriaceae</taxon>
        <taxon>Mycolicibacterium</taxon>
    </lineage>
</organism>
<dbReference type="InterPro" id="IPR025859">
    <property type="entry name" value="AurF/CmlI"/>
</dbReference>
<name>A0A1X0JMI7_9MYCO</name>
<comment type="caution">
    <text evidence="2">The sequence shown here is derived from an EMBL/GenBank/DDBJ whole genome shotgun (WGS) entry which is preliminary data.</text>
</comment>
<reference evidence="2 3" key="1">
    <citation type="submission" date="2017-02" db="EMBL/GenBank/DDBJ databases">
        <title>The new phylogeny of genus Mycobacterium.</title>
        <authorList>
            <person name="Tortoli E."/>
            <person name="Trovato A."/>
            <person name="Cirillo D.M."/>
        </authorList>
    </citation>
    <scope>NUCLEOTIDE SEQUENCE [LARGE SCALE GENOMIC DNA]</scope>
    <source>
        <strain evidence="2 3">DSM 44338</strain>
    </source>
</reference>
<dbReference type="STRING" id="75922.BST47_16215"/>
<dbReference type="InterPro" id="IPR012348">
    <property type="entry name" value="RNR-like"/>
</dbReference>
<feature type="transmembrane region" description="Helical" evidence="1">
    <location>
        <begin position="139"/>
        <end position="159"/>
    </location>
</feature>
<accession>A0A1X0JMI7</accession>
<evidence type="ECO:0000313" key="2">
    <source>
        <dbReference type="EMBL" id="ORB64143.1"/>
    </source>
</evidence>
<dbReference type="SUPFAM" id="SSF47240">
    <property type="entry name" value="Ferritin-like"/>
    <property type="match status" value="1"/>
</dbReference>
<dbReference type="AlphaFoldDB" id="A0A1X0JMI7"/>
<feature type="transmembrane region" description="Helical" evidence="1">
    <location>
        <begin position="216"/>
        <end position="233"/>
    </location>
</feature>
<evidence type="ECO:0000313" key="3">
    <source>
        <dbReference type="Proteomes" id="UP000192411"/>
    </source>
</evidence>
<dbReference type="EMBL" id="MVIM01000008">
    <property type="protein sequence ID" value="ORB64143.1"/>
    <property type="molecule type" value="Genomic_DNA"/>
</dbReference>
<sequence length="296" mass="34324">MTAPTREEFAERLLKGSVKKSYAPVVDIDWDAPLDPDKFFLPPKCVSLYGTPMWDAMTREQQIELSRQELVNTLSAGIWFENILNQALLRKMMHQDPTASATHYELTELGDETRHMVMFGKAIERVGANPVRPKYYQRFIINLLPFAFQGPMLWVAALVGEEIFDSLQRQMMDDDDLQPIIQRLMRIHVTEEARHIQFARDGLRKRTPTMRRLPKFFVANINGVGGYFFRFLFTNKVQYRRVGLDAREARRAARSSAHRHETHVLGFAPLAAFLDEVGLMGPIARRMWRRSGFLPR</sequence>
<keyword evidence="3" id="KW-1185">Reference proteome</keyword>
<dbReference type="OrthoDB" id="786532at2"/>
<dbReference type="InterPro" id="IPR009078">
    <property type="entry name" value="Ferritin-like_SF"/>
</dbReference>
<proteinExistence type="predicted"/>